<sequence>MALNYPKFDKRINDKIDESSFKQLKNRPGTIMVYNASQNTATVLVDEKYSDLIGNMLPNVPCPFIYGVQSVAPAPGTRCLVAFRDAEEKQPYIVMYFNETHSHKNARNNSVDTGVPKFLV</sequence>
<protein>
    <submittedName>
        <fullName evidence="1">Uncharacterized protein</fullName>
    </submittedName>
</protein>
<accession>A0A6J5MAX5</accession>
<name>A0A6J5MAX5_9CAUD</name>
<reference evidence="1" key="1">
    <citation type="submission" date="2020-04" db="EMBL/GenBank/DDBJ databases">
        <authorList>
            <person name="Chiriac C."/>
            <person name="Salcher M."/>
            <person name="Ghai R."/>
            <person name="Kavagutti S V."/>
        </authorList>
    </citation>
    <scope>NUCLEOTIDE SEQUENCE</scope>
</reference>
<organism evidence="1">
    <name type="scientific">uncultured Caudovirales phage</name>
    <dbReference type="NCBI Taxonomy" id="2100421"/>
    <lineage>
        <taxon>Viruses</taxon>
        <taxon>Duplodnaviria</taxon>
        <taxon>Heunggongvirae</taxon>
        <taxon>Uroviricota</taxon>
        <taxon>Caudoviricetes</taxon>
        <taxon>Peduoviridae</taxon>
        <taxon>Maltschvirus</taxon>
        <taxon>Maltschvirus maltsch</taxon>
    </lineage>
</organism>
<dbReference type="EMBL" id="LR796737">
    <property type="protein sequence ID" value="CAB4162809.1"/>
    <property type="molecule type" value="Genomic_DNA"/>
</dbReference>
<proteinExistence type="predicted"/>
<gene>
    <name evidence="1" type="ORF">UFOVP436_127</name>
    <name evidence="2" type="ORF">UFOVP784_127</name>
</gene>
<dbReference type="EMBL" id="LR796418">
    <property type="protein sequence ID" value="CAB4143372.1"/>
    <property type="molecule type" value="Genomic_DNA"/>
</dbReference>
<evidence type="ECO:0000313" key="1">
    <source>
        <dbReference type="EMBL" id="CAB4143372.1"/>
    </source>
</evidence>
<evidence type="ECO:0000313" key="2">
    <source>
        <dbReference type="EMBL" id="CAB4162809.1"/>
    </source>
</evidence>